<feature type="chain" id="PRO_5037034795" evidence="2">
    <location>
        <begin position="21"/>
        <end position="473"/>
    </location>
</feature>
<evidence type="ECO:0000313" key="4">
    <source>
        <dbReference type="WBParaSite" id="nRc.2.0.1.t26568-RA"/>
    </source>
</evidence>
<protein>
    <submittedName>
        <fullName evidence="4">Uncharacterized protein</fullName>
    </submittedName>
</protein>
<keyword evidence="2" id="KW-0732">Signal</keyword>
<dbReference type="SUPFAM" id="SSF57501">
    <property type="entry name" value="Cystine-knot cytokines"/>
    <property type="match status" value="1"/>
</dbReference>
<organism evidence="3 4">
    <name type="scientific">Romanomermis culicivorax</name>
    <name type="common">Nematode worm</name>
    <dbReference type="NCBI Taxonomy" id="13658"/>
    <lineage>
        <taxon>Eukaryota</taxon>
        <taxon>Metazoa</taxon>
        <taxon>Ecdysozoa</taxon>
        <taxon>Nematoda</taxon>
        <taxon>Enoplea</taxon>
        <taxon>Dorylaimia</taxon>
        <taxon>Mermithida</taxon>
        <taxon>Mermithoidea</taxon>
        <taxon>Mermithidae</taxon>
        <taxon>Romanomermis</taxon>
    </lineage>
</organism>
<dbReference type="InterPro" id="IPR029034">
    <property type="entry name" value="Cystine-knot_cytokine"/>
</dbReference>
<keyword evidence="3" id="KW-1185">Reference proteome</keyword>
<feature type="region of interest" description="Disordered" evidence="1">
    <location>
        <begin position="56"/>
        <end position="96"/>
    </location>
</feature>
<accession>A0A915JKD4</accession>
<evidence type="ECO:0000256" key="2">
    <source>
        <dbReference type="SAM" id="SignalP"/>
    </source>
</evidence>
<sequence length="473" mass="53240">MASKFSLIFLIFCLSCICAAFCTEKNVAKISKNDQVCDEDNCQLVKEKAKTSKAISAKASSKEKAKAKHATAEKAKAKAKSVEKSAEKAKESKEKAKAKVGIEAKEKTAAKAKESEEKAKAKAGIKAVEKSVEAKSKVAKESKEKAKAKSAIKAVEKSEAKSKAIKESKEKAKADAAIKAVEKSECSSFFNTYNILMRDFGISPNENSTEIELPTKKPKPENQSSSSIFLCRQFDDDQKLYDRLSKSSHFNPKLMANTIDEVVWKMNDDFQDQLLFFETNDQDEISNDDPVIDNESLIENTCDHKCRKSRNLFARILKLQLNVETQELNSSILEQPFSDSDSTKNFSCSKPDRVIKIGHCRSKVKIDNSKFISLCPICRFLYKLPDYCFPRYISALHCYNKKSISFDFSNQQNLTCIHESWSGRAHGKCVQKATNLVIMRNRGDRSCPDWIFESLTTPINCECFLNTRSWLKS</sequence>
<dbReference type="Proteomes" id="UP000887565">
    <property type="component" value="Unplaced"/>
</dbReference>
<reference evidence="4" key="1">
    <citation type="submission" date="2022-11" db="UniProtKB">
        <authorList>
            <consortium name="WormBaseParasite"/>
        </authorList>
    </citation>
    <scope>IDENTIFICATION</scope>
</reference>
<evidence type="ECO:0000313" key="3">
    <source>
        <dbReference type="Proteomes" id="UP000887565"/>
    </source>
</evidence>
<name>A0A915JKD4_ROMCU</name>
<feature type="compositionally biased region" description="Basic and acidic residues" evidence="1">
    <location>
        <begin position="60"/>
        <end position="96"/>
    </location>
</feature>
<dbReference type="PANTHER" id="PTHR33995">
    <property type="entry name" value="PROTEIN CBG18546"/>
    <property type="match status" value="1"/>
</dbReference>
<dbReference type="AlphaFoldDB" id="A0A915JKD4"/>
<evidence type="ECO:0000256" key="1">
    <source>
        <dbReference type="SAM" id="MobiDB-lite"/>
    </source>
</evidence>
<feature type="region of interest" description="Disordered" evidence="1">
    <location>
        <begin position="204"/>
        <end position="226"/>
    </location>
</feature>
<dbReference type="WBParaSite" id="nRc.2.0.1.t26568-RA">
    <property type="protein sequence ID" value="nRc.2.0.1.t26568-RA"/>
    <property type="gene ID" value="nRc.2.0.1.g26568"/>
</dbReference>
<proteinExistence type="predicted"/>
<dbReference type="PANTHER" id="PTHR33995:SF13">
    <property type="entry name" value="CTCK DOMAIN-CONTAINING PROTEIN"/>
    <property type="match status" value="1"/>
</dbReference>
<feature type="signal peptide" evidence="2">
    <location>
        <begin position="1"/>
        <end position="20"/>
    </location>
</feature>